<dbReference type="Pfam" id="PF04055">
    <property type="entry name" value="Radical_SAM"/>
    <property type="match status" value="1"/>
</dbReference>
<evidence type="ECO:0000256" key="1">
    <source>
        <dbReference type="ARBA" id="ARBA00001966"/>
    </source>
</evidence>
<dbReference type="EMBL" id="DXCH01000044">
    <property type="protein sequence ID" value="HIZ06628.1"/>
    <property type="molecule type" value="Genomic_DNA"/>
</dbReference>
<dbReference type="SUPFAM" id="SSF102114">
    <property type="entry name" value="Radical SAM enzymes"/>
    <property type="match status" value="1"/>
</dbReference>
<dbReference type="PANTHER" id="PTHR43409">
    <property type="entry name" value="ANAEROBIC MAGNESIUM-PROTOPORPHYRIN IX MONOMETHYL ESTER CYCLASE-RELATED"/>
    <property type="match status" value="1"/>
</dbReference>
<dbReference type="Pfam" id="PF02310">
    <property type="entry name" value="B12-binding"/>
    <property type="match status" value="1"/>
</dbReference>
<evidence type="ECO:0000313" key="7">
    <source>
        <dbReference type="EMBL" id="HIZ06628.1"/>
    </source>
</evidence>
<dbReference type="Gene3D" id="3.40.50.280">
    <property type="entry name" value="Cobalamin-binding domain"/>
    <property type="match status" value="1"/>
</dbReference>
<name>A0A9D2IFN2_9FIRM</name>
<reference evidence="7" key="1">
    <citation type="journal article" date="2021" name="PeerJ">
        <title>Extensive microbial diversity within the chicken gut microbiome revealed by metagenomics and culture.</title>
        <authorList>
            <person name="Gilroy R."/>
            <person name="Ravi A."/>
            <person name="Getino M."/>
            <person name="Pursley I."/>
            <person name="Horton D.L."/>
            <person name="Alikhan N.F."/>
            <person name="Baker D."/>
            <person name="Gharbi K."/>
            <person name="Hall N."/>
            <person name="Watson M."/>
            <person name="Adriaenssens E.M."/>
            <person name="Foster-Nyarko E."/>
            <person name="Jarju S."/>
            <person name="Secka A."/>
            <person name="Antonio M."/>
            <person name="Oren A."/>
            <person name="Chaudhuri R.R."/>
            <person name="La Ragione R."/>
            <person name="Hildebrand F."/>
            <person name="Pallen M.J."/>
        </authorList>
    </citation>
    <scope>NUCLEOTIDE SEQUENCE</scope>
    <source>
        <strain evidence="7">CHK192-9172</strain>
    </source>
</reference>
<dbReference type="SFLD" id="SFLDG01123">
    <property type="entry name" value="methyltransferase_(Class_B)"/>
    <property type="match status" value="1"/>
</dbReference>
<keyword evidence="2" id="KW-0949">S-adenosyl-L-methionine</keyword>
<keyword evidence="5" id="KW-0411">Iron-sulfur</keyword>
<dbReference type="Gene3D" id="3.80.30.20">
    <property type="entry name" value="tm_1862 like domain"/>
    <property type="match status" value="1"/>
</dbReference>
<protein>
    <submittedName>
        <fullName evidence="7">B12-binding domain-containing radical SAM protein</fullName>
    </submittedName>
</protein>
<dbReference type="InterPro" id="IPR006158">
    <property type="entry name" value="Cobalamin-bd"/>
</dbReference>
<accession>A0A9D2IFN2</accession>
<evidence type="ECO:0000256" key="3">
    <source>
        <dbReference type="ARBA" id="ARBA00022723"/>
    </source>
</evidence>
<comment type="cofactor">
    <cofactor evidence="1">
        <name>[4Fe-4S] cluster</name>
        <dbReference type="ChEBI" id="CHEBI:49883"/>
    </cofactor>
</comment>
<dbReference type="GO" id="GO:0051536">
    <property type="term" value="F:iron-sulfur cluster binding"/>
    <property type="evidence" value="ECO:0007669"/>
    <property type="project" value="UniProtKB-KW"/>
</dbReference>
<keyword evidence="4" id="KW-0408">Iron</keyword>
<evidence type="ECO:0000256" key="2">
    <source>
        <dbReference type="ARBA" id="ARBA00022691"/>
    </source>
</evidence>
<dbReference type="InterPro" id="IPR025274">
    <property type="entry name" value="DUF4070"/>
</dbReference>
<dbReference type="AlphaFoldDB" id="A0A9D2IFN2"/>
<proteinExistence type="predicted"/>
<dbReference type="InterPro" id="IPR034530">
    <property type="entry name" value="HpnP-like"/>
</dbReference>
<dbReference type="InterPro" id="IPR051198">
    <property type="entry name" value="BchE-like"/>
</dbReference>
<dbReference type="PANTHER" id="PTHR43409:SF3">
    <property type="entry name" value="HYPOTHETICAL METHYLTRANSFERASE"/>
    <property type="match status" value="1"/>
</dbReference>
<dbReference type="PROSITE" id="PS51918">
    <property type="entry name" value="RADICAL_SAM"/>
    <property type="match status" value="1"/>
</dbReference>
<dbReference type="GO" id="GO:0005829">
    <property type="term" value="C:cytosol"/>
    <property type="evidence" value="ECO:0007669"/>
    <property type="project" value="TreeGrafter"/>
</dbReference>
<dbReference type="InterPro" id="IPR058240">
    <property type="entry name" value="rSAM_sf"/>
</dbReference>
<evidence type="ECO:0000256" key="5">
    <source>
        <dbReference type="ARBA" id="ARBA00023014"/>
    </source>
</evidence>
<evidence type="ECO:0000256" key="4">
    <source>
        <dbReference type="ARBA" id="ARBA00023004"/>
    </source>
</evidence>
<dbReference type="GO" id="GO:0003824">
    <property type="term" value="F:catalytic activity"/>
    <property type="evidence" value="ECO:0007669"/>
    <property type="project" value="InterPro"/>
</dbReference>
<feature type="domain" description="Radical SAM core" evidence="6">
    <location>
        <begin position="159"/>
        <end position="392"/>
    </location>
</feature>
<dbReference type="InterPro" id="IPR023404">
    <property type="entry name" value="rSAM_horseshoe"/>
</dbReference>
<dbReference type="SFLD" id="SFLDS00029">
    <property type="entry name" value="Radical_SAM"/>
    <property type="match status" value="1"/>
</dbReference>
<dbReference type="SFLD" id="SFLDF00303">
    <property type="entry name" value="hopanoid_C2-methyltransferase"/>
    <property type="match status" value="1"/>
</dbReference>
<evidence type="ECO:0000313" key="8">
    <source>
        <dbReference type="Proteomes" id="UP000824024"/>
    </source>
</evidence>
<keyword evidence="3" id="KW-0479">Metal-binding</keyword>
<sequence length="494" mass="57505">MKVLLVYPEYPVTFWSFKYALEFIHKKSNLPPLGILTVAAMLPEEWTLKLVDMNVEPLKDKDIQWADYVLISAMNIQQDSVKKVLERCQAAGKKTIGGGPLFSTEPEKYDQVDHLLLYEGEVCIPEFLEDLKKQKPKHIYGTRSFPPLSSTPIPRWDLLKQEKYAMMTLQYSRGCPFHCEFCNIVSLFGNRPRTKSFMQVIGELEAIYNTGWRGGIFFVDDNFIGNKKQLKEEILPGMTRWMKKHKYPFTFFTEVSINLSDDEELMKLMAQAGFDNVFIGIETVDQDCLDECEKVQNRQRNLLECVKRIQQHGMQVQGGFILGFDHEKESIFKTMYRFIQKSGIVTAMVGLLTAPPGTKLYERMKKEGRLKSEFTGINTETNTNIVPKMEINKLLAGYKQVVRSIYDPPNFYRRVKIFLKNYRPRNLHKQNVTAGDVSAFFRACFFLGIKDRYRKEFWSLLSWTIKKRPKAFVRAVTFAIYGYHFRKCLPSDQT</sequence>
<dbReference type="InterPro" id="IPR006638">
    <property type="entry name" value="Elp3/MiaA/NifB-like_rSAM"/>
</dbReference>
<evidence type="ECO:0000259" key="6">
    <source>
        <dbReference type="PROSITE" id="PS51918"/>
    </source>
</evidence>
<dbReference type="InterPro" id="IPR034466">
    <property type="entry name" value="Methyltransferase_Class_B"/>
</dbReference>
<reference evidence="7" key="2">
    <citation type="submission" date="2021-04" db="EMBL/GenBank/DDBJ databases">
        <authorList>
            <person name="Gilroy R."/>
        </authorList>
    </citation>
    <scope>NUCLEOTIDE SEQUENCE</scope>
    <source>
        <strain evidence="7">CHK192-9172</strain>
    </source>
</reference>
<dbReference type="GO" id="GO:0031419">
    <property type="term" value="F:cobalamin binding"/>
    <property type="evidence" value="ECO:0007669"/>
    <property type="project" value="InterPro"/>
</dbReference>
<gene>
    <name evidence="7" type="ORF">IAA08_01690</name>
</gene>
<dbReference type="Pfam" id="PF13282">
    <property type="entry name" value="DUF4070"/>
    <property type="match status" value="1"/>
</dbReference>
<dbReference type="Proteomes" id="UP000824024">
    <property type="component" value="Unassembled WGS sequence"/>
</dbReference>
<dbReference type="InterPro" id="IPR007197">
    <property type="entry name" value="rSAM"/>
</dbReference>
<dbReference type="SFLD" id="SFLDG01082">
    <property type="entry name" value="B12-binding_domain_containing"/>
    <property type="match status" value="1"/>
</dbReference>
<comment type="caution">
    <text evidence="7">The sequence shown here is derived from an EMBL/GenBank/DDBJ whole genome shotgun (WGS) entry which is preliminary data.</text>
</comment>
<dbReference type="GO" id="GO:0046872">
    <property type="term" value="F:metal ion binding"/>
    <property type="evidence" value="ECO:0007669"/>
    <property type="project" value="UniProtKB-KW"/>
</dbReference>
<organism evidence="7 8">
    <name type="scientific">Candidatus Eubacterium avistercoris</name>
    <dbReference type="NCBI Taxonomy" id="2838567"/>
    <lineage>
        <taxon>Bacteria</taxon>
        <taxon>Bacillati</taxon>
        <taxon>Bacillota</taxon>
        <taxon>Clostridia</taxon>
        <taxon>Eubacteriales</taxon>
        <taxon>Eubacteriaceae</taxon>
        <taxon>Eubacterium</taxon>
    </lineage>
</organism>
<dbReference type="SMART" id="SM00729">
    <property type="entry name" value="Elp3"/>
    <property type="match status" value="1"/>
</dbReference>